<dbReference type="EMBL" id="CABITT030000007">
    <property type="protein sequence ID" value="VVB11196.1"/>
    <property type="molecule type" value="Genomic_DNA"/>
</dbReference>
<dbReference type="AlphaFoldDB" id="A0A565CC91"/>
<reference evidence="1" key="1">
    <citation type="submission" date="2019-07" db="EMBL/GenBank/DDBJ databases">
        <authorList>
            <person name="Dittberner H."/>
        </authorList>
    </citation>
    <scope>NUCLEOTIDE SEQUENCE [LARGE SCALE GENOMIC DNA]</scope>
</reference>
<evidence type="ECO:0000313" key="2">
    <source>
        <dbReference type="Proteomes" id="UP000489600"/>
    </source>
</evidence>
<organism evidence="1 2">
    <name type="scientific">Arabis nemorensis</name>
    <dbReference type="NCBI Taxonomy" id="586526"/>
    <lineage>
        <taxon>Eukaryota</taxon>
        <taxon>Viridiplantae</taxon>
        <taxon>Streptophyta</taxon>
        <taxon>Embryophyta</taxon>
        <taxon>Tracheophyta</taxon>
        <taxon>Spermatophyta</taxon>
        <taxon>Magnoliopsida</taxon>
        <taxon>eudicotyledons</taxon>
        <taxon>Gunneridae</taxon>
        <taxon>Pentapetalae</taxon>
        <taxon>rosids</taxon>
        <taxon>malvids</taxon>
        <taxon>Brassicales</taxon>
        <taxon>Brassicaceae</taxon>
        <taxon>Arabideae</taxon>
        <taxon>Arabis</taxon>
    </lineage>
</organism>
<name>A0A565CC91_9BRAS</name>
<evidence type="ECO:0000313" key="1">
    <source>
        <dbReference type="EMBL" id="VVB11196.1"/>
    </source>
</evidence>
<accession>A0A565CC91</accession>
<sequence length="201" mass="22956">MPEGRAVVVPLNEQPPPHCLGQAFRLSILLRLSRLSYEIPLRVCKTLMRRFNRDIGGELGRVIPGILRDKFDGPYYSWKVTPRHVQERIFITFARLYHWDVGLTPTLWKRMNRYWKTPKAKDKSATASQCRKSDRGGLGIAKHVSGQKSYLRVQQEMCTQNDPKGVVFGLGELPLMVQTGKEKESFASSTALELSQIQDQL</sequence>
<dbReference type="Proteomes" id="UP000489600">
    <property type="component" value="Unassembled WGS sequence"/>
</dbReference>
<keyword evidence="2" id="KW-1185">Reference proteome</keyword>
<dbReference type="InterPro" id="IPR004252">
    <property type="entry name" value="Probable_transposase_24"/>
</dbReference>
<proteinExistence type="predicted"/>
<dbReference type="OrthoDB" id="1112515at2759"/>
<comment type="caution">
    <text evidence="1">The sequence shown here is derived from an EMBL/GenBank/DDBJ whole genome shotgun (WGS) entry which is preliminary data.</text>
</comment>
<protein>
    <submittedName>
        <fullName evidence="1">Uncharacterized protein</fullName>
    </submittedName>
</protein>
<gene>
    <name evidence="1" type="ORF">ANE_LOCUS21640</name>
</gene>
<dbReference type="Pfam" id="PF03004">
    <property type="entry name" value="Transposase_24"/>
    <property type="match status" value="1"/>
</dbReference>